<organism evidence="2 3">
    <name type="scientific">Engystomops pustulosus</name>
    <name type="common">Tungara frog</name>
    <name type="synonym">Physalaemus pustulosus</name>
    <dbReference type="NCBI Taxonomy" id="76066"/>
    <lineage>
        <taxon>Eukaryota</taxon>
        <taxon>Metazoa</taxon>
        <taxon>Chordata</taxon>
        <taxon>Craniata</taxon>
        <taxon>Vertebrata</taxon>
        <taxon>Euteleostomi</taxon>
        <taxon>Amphibia</taxon>
        <taxon>Batrachia</taxon>
        <taxon>Anura</taxon>
        <taxon>Neobatrachia</taxon>
        <taxon>Hyloidea</taxon>
        <taxon>Leptodactylidae</taxon>
        <taxon>Leiuperinae</taxon>
        <taxon>Engystomops</taxon>
    </lineage>
</organism>
<dbReference type="GO" id="GO:0005509">
    <property type="term" value="F:calcium ion binding"/>
    <property type="evidence" value="ECO:0007669"/>
    <property type="project" value="InterPro"/>
</dbReference>
<dbReference type="InterPro" id="IPR011992">
    <property type="entry name" value="EF-hand-dom_pair"/>
</dbReference>
<keyword evidence="3" id="KW-1185">Reference proteome</keyword>
<protein>
    <recommendedName>
        <fullName evidence="1">EF-hand domain-containing protein</fullName>
    </recommendedName>
</protein>
<dbReference type="Proteomes" id="UP000824782">
    <property type="component" value="Unassembled WGS sequence"/>
</dbReference>
<accession>A0AAV6YNU8</accession>
<feature type="domain" description="EF-hand" evidence="1">
    <location>
        <begin position="66"/>
        <end position="101"/>
    </location>
</feature>
<proteinExistence type="predicted"/>
<comment type="caution">
    <text evidence="2">The sequence shown here is derived from an EMBL/GenBank/DDBJ whole genome shotgun (WGS) entry which is preliminary data.</text>
</comment>
<dbReference type="InterPro" id="IPR002048">
    <property type="entry name" value="EF_hand_dom"/>
</dbReference>
<dbReference type="PROSITE" id="PS50222">
    <property type="entry name" value="EF_HAND_2"/>
    <property type="match status" value="1"/>
</dbReference>
<dbReference type="InterPro" id="IPR029052">
    <property type="entry name" value="Metallo-depent_PP-like"/>
</dbReference>
<sequence length="151" mass="17427">VLTIFSASNYYEVGSNKGAFVKLGPDLVPHFVQYQANKTTNTLTLRQRVSAVEASALRALREKLFAHKSDLINEFIRYDKNNCGFITLNDWATALESVLNLGLPWRMLRTQLVRNTSDGLLRYREWFDELAVCQPIREVQLVIFHLFSEIF</sequence>
<dbReference type="Gene3D" id="3.60.21.10">
    <property type="match status" value="1"/>
</dbReference>
<evidence type="ECO:0000313" key="3">
    <source>
        <dbReference type="Proteomes" id="UP000824782"/>
    </source>
</evidence>
<gene>
    <name evidence="2" type="ORF">GDO81_025426</name>
</gene>
<reference evidence="2" key="1">
    <citation type="thesis" date="2020" institute="ProQuest LLC" country="789 East Eisenhower Parkway, Ann Arbor, MI, USA">
        <title>Comparative Genomics and Chromosome Evolution.</title>
        <authorList>
            <person name="Mudd A.B."/>
        </authorList>
    </citation>
    <scope>NUCLEOTIDE SEQUENCE</scope>
    <source>
        <strain evidence="2">237g6f4</strain>
        <tissue evidence="2">Blood</tissue>
    </source>
</reference>
<evidence type="ECO:0000313" key="2">
    <source>
        <dbReference type="EMBL" id="KAG8536924.1"/>
    </source>
</evidence>
<dbReference type="EMBL" id="WNYA01036230">
    <property type="protein sequence ID" value="KAG8536924.1"/>
    <property type="molecule type" value="Genomic_DNA"/>
</dbReference>
<feature type="non-terminal residue" evidence="2">
    <location>
        <position position="1"/>
    </location>
</feature>
<evidence type="ECO:0000259" key="1">
    <source>
        <dbReference type="PROSITE" id="PS50222"/>
    </source>
</evidence>
<dbReference type="AlphaFoldDB" id="A0AAV6YNU8"/>
<dbReference type="SUPFAM" id="SSF56300">
    <property type="entry name" value="Metallo-dependent phosphatases"/>
    <property type="match status" value="1"/>
</dbReference>
<dbReference type="SUPFAM" id="SSF47473">
    <property type="entry name" value="EF-hand"/>
    <property type="match status" value="1"/>
</dbReference>
<name>A0AAV6YNU8_ENGPU</name>